<accession>A0ABR0EIL6</accession>
<evidence type="ECO:0008006" key="3">
    <source>
        <dbReference type="Google" id="ProtNLM"/>
    </source>
</evidence>
<comment type="caution">
    <text evidence="1">The sequence shown here is derived from an EMBL/GenBank/DDBJ whole genome shotgun (WGS) entry which is preliminary data.</text>
</comment>
<gene>
    <name evidence="1" type="ORF">PRZ48_007074</name>
</gene>
<name>A0ABR0EIL6_ZASCE</name>
<organism evidence="1 2">
    <name type="scientific">Zasmidium cellare</name>
    <name type="common">Wine cellar mold</name>
    <name type="synonym">Racodium cellare</name>
    <dbReference type="NCBI Taxonomy" id="395010"/>
    <lineage>
        <taxon>Eukaryota</taxon>
        <taxon>Fungi</taxon>
        <taxon>Dikarya</taxon>
        <taxon>Ascomycota</taxon>
        <taxon>Pezizomycotina</taxon>
        <taxon>Dothideomycetes</taxon>
        <taxon>Dothideomycetidae</taxon>
        <taxon>Mycosphaerellales</taxon>
        <taxon>Mycosphaerellaceae</taxon>
        <taxon>Zasmidium</taxon>
    </lineage>
</organism>
<keyword evidence="2" id="KW-1185">Reference proteome</keyword>
<dbReference type="Proteomes" id="UP001305779">
    <property type="component" value="Unassembled WGS sequence"/>
</dbReference>
<reference evidence="1 2" key="1">
    <citation type="journal article" date="2023" name="G3 (Bethesda)">
        <title>A chromosome-level genome assembly of Zasmidium syzygii isolated from banana leaves.</title>
        <authorList>
            <person name="van Westerhoven A.C."/>
            <person name="Mehrabi R."/>
            <person name="Talebi R."/>
            <person name="Steentjes M.B.F."/>
            <person name="Corcolon B."/>
            <person name="Chong P.A."/>
            <person name="Kema G.H.J."/>
            <person name="Seidl M.F."/>
        </authorList>
    </citation>
    <scope>NUCLEOTIDE SEQUENCE [LARGE SCALE GENOMIC DNA]</scope>
    <source>
        <strain evidence="1 2">P124</strain>
    </source>
</reference>
<evidence type="ECO:0000313" key="2">
    <source>
        <dbReference type="Proteomes" id="UP001305779"/>
    </source>
</evidence>
<sequence>MTRIDSLPLEILLQICEYIDQTHRPSLKSLALVNKALLEPCAAQLFRTIHIHISSPEDCQETVKQWTELLSQRNCLEDVRTVEIHGFLANDEDRADYQQCQYCQNILQDESWMERCMHSHSGGLSLEEENKAFKPIATFLEALPSATDLIWRCPNVTPQCVLEVTNSNNPTMRLHVTDLKLFHIKEMKIGSRELAVLRSPSLYRLQVRYLASEINGVDSDLEPKQATLKTIVSIPPNLKQLRIIAAAAKTCPLREEHSRDLDEVCSEAVTTRLAPLERLELRPKTTVDEDDFHTVHQLIDPAALRCLILGSALSTPMIRWASRHVRFPNLQELTFAFDNQYYPQPDRSARAVDTHTWLVSLPRLGALCVSSPLYMEYALAIGPALSWHGQTLRKFVLSRPLYGSTIAGEARKLIDAGMDMLFTLSRTCPVLEELSIPLQRRQSNRTEMGSYALLASFPKLVNISLQFDCACWGLLVIDQEPENTPEDREQWWQWTAAEGTNIKTGRVRRALMNAALDQSLAEQIWHAISSRRSGSALESLQVTTFNDHAQEIVYSRRHVPGRYRQRSMDLLAIFQEFERTYVVSKSAVGNTAELDIREINKSRRERERRDVCHPDGPEMKLFRKIWPETAPGSNWRDDWHSFAVDAVV</sequence>
<dbReference type="EMBL" id="JAXOVC010000005">
    <property type="protein sequence ID" value="KAK4501267.1"/>
    <property type="molecule type" value="Genomic_DNA"/>
</dbReference>
<evidence type="ECO:0000313" key="1">
    <source>
        <dbReference type="EMBL" id="KAK4501267.1"/>
    </source>
</evidence>
<proteinExistence type="predicted"/>
<protein>
    <recommendedName>
        <fullName evidence="3">F-box domain-containing protein</fullName>
    </recommendedName>
</protein>